<dbReference type="GO" id="GO:0016251">
    <property type="term" value="F:RNA polymerase II general transcription initiation factor activity"/>
    <property type="evidence" value="ECO:0007669"/>
    <property type="project" value="TreeGrafter"/>
</dbReference>
<evidence type="ECO:0000256" key="5">
    <source>
        <dbReference type="ARBA" id="ARBA00023242"/>
    </source>
</evidence>
<comment type="subcellular location">
    <subcellularLocation>
        <location evidence="1">Nucleus</location>
    </subcellularLocation>
</comment>
<keyword evidence="5" id="KW-0539">Nucleus</keyword>
<evidence type="ECO:0000313" key="7">
    <source>
        <dbReference type="EMBL" id="CAK7936922.1"/>
    </source>
</evidence>
<dbReference type="AlphaFoldDB" id="A0AAV1UTI4"/>
<evidence type="ECO:0000259" key="6">
    <source>
        <dbReference type="SMART" id="SM01370"/>
    </source>
</evidence>
<comment type="similarity">
    <text evidence="2">Belongs to the TAF7 family.</text>
</comment>
<feature type="domain" description="TAFII55 protein conserved region" evidence="6">
    <location>
        <begin position="2"/>
        <end position="145"/>
    </location>
</feature>
<accession>A0AAV1UTI4</accession>
<dbReference type="GO" id="GO:0051123">
    <property type="term" value="P:RNA polymerase II preinitiation complex assembly"/>
    <property type="evidence" value="ECO:0007669"/>
    <property type="project" value="TreeGrafter"/>
</dbReference>
<evidence type="ECO:0000313" key="8">
    <source>
        <dbReference type="Proteomes" id="UP001162060"/>
    </source>
</evidence>
<organism evidence="7 8">
    <name type="scientific">Peronospora matthiolae</name>
    <dbReference type="NCBI Taxonomy" id="2874970"/>
    <lineage>
        <taxon>Eukaryota</taxon>
        <taxon>Sar</taxon>
        <taxon>Stramenopiles</taxon>
        <taxon>Oomycota</taxon>
        <taxon>Peronosporomycetes</taxon>
        <taxon>Peronosporales</taxon>
        <taxon>Peronosporaceae</taxon>
        <taxon>Peronospora</taxon>
    </lineage>
</organism>
<comment type="caution">
    <text evidence="7">The sequence shown here is derived from an EMBL/GenBank/DDBJ whole genome shotgun (WGS) entry which is preliminary data.</text>
</comment>
<dbReference type="CDD" id="cd08047">
    <property type="entry name" value="TAF7"/>
    <property type="match status" value="1"/>
</dbReference>
<evidence type="ECO:0000256" key="4">
    <source>
        <dbReference type="ARBA" id="ARBA00023163"/>
    </source>
</evidence>
<protein>
    <recommendedName>
        <fullName evidence="6">TAFII55 protein conserved region domain-containing protein</fullName>
    </recommendedName>
</protein>
<evidence type="ECO:0000256" key="1">
    <source>
        <dbReference type="ARBA" id="ARBA00004123"/>
    </source>
</evidence>
<dbReference type="PANTHER" id="PTHR12228">
    <property type="entry name" value="TRANSCRIPTION INITIATION FACTOR TFIID 55 KD SUBUNIT-RELATED"/>
    <property type="match status" value="1"/>
</dbReference>
<dbReference type="Proteomes" id="UP001162060">
    <property type="component" value="Unassembled WGS sequence"/>
</dbReference>
<evidence type="ECO:0000256" key="2">
    <source>
        <dbReference type="ARBA" id="ARBA00009368"/>
    </source>
</evidence>
<dbReference type="GO" id="GO:0005669">
    <property type="term" value="C:transcription factor TFIID complex"/>
    <property type="evidence" value="ECO:0007669"/>
    <property type="project" value="InterPro"/>
</dbReference>
<reference evidence="7" key="1">
    <citation type="submission" date="2024-01" db="EMBL/GenBank/DDBJ databases">
        <authorList>
            <person name="Webb A."/>
        </authorList>
    </citation>
    <scope>NUCLEOTIDE SEQUENCE</scope>
    <source>
        <strain evidence="7">Pm1</strain>
    </source>
</reference>
<keyword evidence="4" id="KW-0804">Transcription</keyword>
<dbReference type="PANTHER" id="PTHR12228:SF0">
    <property type="entry name" value="TATA-BOX BINDING PROTEIN ASSOCIATED FACTOR 7"/>
    <property type="match status" value="1"/>
</dbReference>
<dbReference type="InterPro" id="IPR006751">
    <property type="entry name" value="TAFII55_prot_cons_reg"/>
</dbReference>
<dbReference type="SMART" id="SM01370">
    <property type="entry name" value="TAFII55_N"/>
    <property type="match status" value="1"/>
</dbReference>
<gene>
    <name evidence="7" type="ORF">PM001_LOCUS22072</name>
</gene>
<dbReference type="InterPro" id="IPR037817">
    <property type="entry name" value="TAF7"/>
</dbReference>
<name>A0AAV1UTI4_9STRA</name>
<dbReference type="EMBL" id="CAKLBY020000226">
    <property type="protein sequence ID" value="CAK7936922.1"/>
    <property type="molecule type" value="Genomic_DNA"/>
</dbReference>
<evidence type="ECO:0000256" key="3">
    <source>
        <dbReference type="ARBA" id="ARBA00023015"/>
    </source>
</evidence>
<dbReference type="Pfam" id="PF04658">
    <property type="entry name" value="TAFII55_N"/>
    <property type="match status" value="1"/>
</dbReference>
<sequence length="371" mass="41560">MEQYLLQLPKRLAHEVRAGIAHGEPTKVDMVSGADNKHFTLHVNGKEYPAKIAQLPCIVETHKTYDDNFFYKSGEIGQIFVVTDKQEEKKLLETQEEVQSGLTPPNTNVIKRKYEKTKKTTPFPKADVARVEEDLVKIIAGGAVEDIHEELVDFYDWMADDEHPNGITVTDEMALIREHPEYLTLSEEPPTKQMRTMPLSAGNTTVSSTANTSVMNTPLATDAGSGTESQADGQRFLQRSPTFAPTSSPKLSPLELFPSTSYDQDEEKEVDMLEDDILNDLDTKPAMPSRQKAYLTDADYLNLLPIRERLQKSVRDLDRDMSGFAAKVDANSNIVVKNRFKQMLEAASKQRAEIVTELDKVNAKIVALETS</sequence>
<keyword evidence="3" id="KW-0805">Transcription regulation</keyword>
<proteinExistence type="inferred from homology"/>